<gene>
    <name evidence="3" type="ORF">MENT_LOCUS4287</name>
</gene>
<dbReference type="Proteomes" id="UP000580250">
    <property type="component" value="Unassembled WGS sequence"/>
</dbReference>
<evidence type="ECO:0000313" key="4">
    <source>
        <dbReference type="Proteomes" id="UP000580250"/>
    </source>
</evidence>
<evidence type="ECO:0000313" key="3">
    <source>
        <dbReference type="EMBL" id="CAD2134214.1"/>
    </source>
</evidence>
<name>A0A6V7TTE7_MELEN</name>
<dbReference type="SMART" id="SM00239">
    <property type="entry name" value="C2"/>
    <property type="match status" value="2"/>
</dbReference>
<dbReference type="GO" id="GO:0005544">
    <property type="term" value="F:calcium-dependent phospholipid binding"/>
    <property type="evidence" value="ECO:0007669"/>
    <property type="project" value="TreeGrafter"/>
</dbReference>
<proteinExistence type="predicted"/>
<sequence>MFGAVAGSSGISGRFITSNCNSVLRVFRICLPFPSTNSGDHSDFYRDEFISCSAKTNGFYKPTKTRDSLGDKSTTSTPNKYFSHQISTASSTLSSRVTNTDDGTNNCENRLTPDSYGSLHLKLDYDFTSSKLSVTILECRDLPAMDRNGMSDPYIKLTISPERKPKFETRIKRNSLNPVFNETFVFKIPFPELGRKTLELVAFDFDRLSKDDQIGQILLPLNTVDFGQTNDRWINFEAPHEIEESESRGDICFSTRYRPATGTLTVTIMEARNLKKMDVSGSSDPYVKIYLYEGKKLWAKKKTAIKFKTLNPYYNESFQFKVSADKMERVHLCISVWDYDKMSKNDFIGEVILSSINLQNPQVVLAAQEHWTEMMLTRRPVVRWHALQTREK</sequence>
<dbReference type="AlphaFoldDB" id="A0A6V7TTE7"/>
<dbReference type="GO" id="GO:0005509">
    <property type="term" value="F:calcium ion binding"/>
    <property type="evidence" value="ECO:0007669"/>
    <property type="project" value="TreeGrafter"/>
</dbReference>
<dbReference type="GO" id="GO:0030276">
    <property type="term" value="F:clathrin binding"/>
    <property type="evidence" value="ECO:0007669"/>
    <property type="project" value="TreeGrafter"/>
</dbReference>
<dbReference type="Pfam" id="PF00168">
    <property type="entry name" value="C2"/>
    <property type="match status" value="2"/>
</dbReference>
<dbReference type="GO" id="GO:0048791">
    <property type="term" value="P:calcium ion-regulated exocytosis of neurotransmitter"/>
    <property type="evidence" value="ECO:0007669"/>
    <property type="project" value="TreeGrafter"/>
</dbReference>
<dbReference type="PROSITE" id="PS50004">
    <property type="entry name" value="C2"/>
    <property type="match status" value="2"/>
</dbReference>
<dbReference type="GO" id="GO:0030672">
    <property type="term" value="C:synaptic vesicle membrane"/>
    <property type="evidence" value="ECO:0007669"/>
    <property type="project" value="TreeGrafter"/>
</dbReference>
<dbReference type="EMBL" id="CAJEWN010000014">
    <property type="protein sequence ID" value="CAD2134214.1"/>
    <property type="molecule type" value="Genomic_DNA"/>
</dbReference>
<feature type="domain" description="C2" evidence="2">
    <location>
        <begin position="115"/>
        <end position="234"/>
    </location>
</feature>
<dbReference type="GO" id="GO:0001786">
    <property type="term" value="F:phosphatidylserine binding"/>
    <property type="evidence" value="ECO:0007669"/>
    <property type="project" value="TreeGrafter"/>
</dbReference>
<dbReference type="PRINTS" id="PR00399">
    <property type="entry name" value="SYNAPTOTAGMN"/>
</dbReference>
<dbReference type="OrthoDB" id="67700at2759"/>
<dbReference type="InterPro" id="IPR035892">
    <property type="entry name" value="C2_domain_sf"/>
</dbReference>
<dbReference type="GO" id="GO:0031045">
    <property type="term" value="C:dense core granule"/>
    <property type="evidence" value="ECO:0007669"/>
    <property type="project" value="TreeGrafter"/>
</dbReference>
<dbReference type="SUPFAM" id="SSF49562">
    <property type="entry name" value="C2 domain (Calcium/lipid-binding domain, CaLB)"/>
    <property type="match status" value="2"/>
</dbReference>
<dbReference type="InterPro" id="IPR001565">
    <property type="entry name" value="Synaptotagmin"/>
</dbReference>
<protein>
    <recommendedName>
        <fullName evidence="2">C2 domain-containing protein</fullName>
    </recommendedName>
</protein>
<dbReference type="GO" id="GO:0030424">
    <property type="term" value="C:axon"/>
    <property type="evidence" value="ECO:0007669"/>
    <property type="project" value="TreeGrafter"/>
</dbReference>
<evidence type="ECO:0000259" key="2">
    <source>
        <dbReference type="PROSITE" id="PS50004"/>
    </source>
</evidence>
<accession>A0A6V7TTE7</accession>
<dbReference type="GO" id="GO:0048488">
    <property type="term" value="P:synaptic vesicle endocytosis"/>
    <property type="evidence" value="ECO:0007669"/>
    <property type="project" value="TreeGrafter"/>
</dbReference>
<comment type="caution">
    <text evidence="3">The sequence shown here is derived from an EMBL/GenBank/DDBJ whole genome shotgun (WGS) entry which is preliminary data.</text>
</comment>
<dbReference type="GO" id="GO:0000149">
    <property type="term" value="F:SNARE binding"/>
    <property type="evidence" value="ECO:0007669"/>
    <property type="project" value="TreeGrafter"/>
</dbReference>
<dbReference type="Gene3D" id="2.60.40.150">
    <property type="entry name" value="C2 domain"/>
    <property type="match status" value="2"/>
</dbReference>
<dbReference type="PANTHER" id="PTHR10024">
    <property type="entry name" value="SYNAPTOTAGMIN"/>
    <property type="match status" value="1"/>
</dbReference>
<keyword evidence="1" id="KW-0677">Repeat</keyword>
<dbReference type="GO" id="GO:0005886">
    <property type="term" value="C:plasma membrane"/>
    <property type="evidence" value="ECO:0007669"/>
    <property type="project" value="TreeGrafter"/>
</dbReference>
<dbReference type="PANTHER" id="PTHR10024:SF352">
    <property type="entry name" value="SYNAPTOTAGMIN 2"/>
    <property type="match status" value="1"/>
</dbReference>
<organism evidence="3 4">
    <name type="scientific">Meloidogyne enterolobii</name>
    <name type="common">Root-knot nematode worm</name>
    <name type="synonym">Meloidogyne mayaguensis</name>
    <dbReference type="NCBI Taxonomy" id="390850"/>
    <lineage>
        <taxon>Eukaryota</taxon>
        <taxon>Metazoa</taxon>
        <taxon>Ecdysozoa</taxon>
        <taxon>Nematoda</taxon>
        <taxon>Chromadorea</taxon>
        <taxon>Rhabditida</taxon>
        <taxon>Tylenchina</taxon>
        <taxon>Tylenchomorpha</taxon>
        <taxon>Tylenchoidea</taxon>
        <taxon>Meloidogynidae</taxon>
        <taxon>Meloidogyninae</taxon>
        <taxon>Meloidogyne</taxon>
    </lineage>
</organism>
<evidence type="ECO:0000256" key="1">
    <source>
        <dbReference type="ARBA" id="ARBA00022737"/>
    </source>
</evidence>
<feature type="domain" description="C2" evidence="2">
    <location>
        <begin position="247"/>
        <end position="372"/>
    </location>
</feature>
<dbReference type="InterPro" id="IPR000008">
    <property type="entry name" value="C2_dom"/>
</dbReference>
<reference evidence="3 4" key="1">
    <citation type="submission" date="2020-08" db="EMBL/GenBank/DDBJ databases">
        <authorList>
            <person name="Koutsovoulos G."/>
            <person name="Danchin GJ E."/>
        </authorList>
    </citation>
    <scope>NUCLEOTIDE SEQUENCE [LARGE SCALE GENOMIC DNA]</scope>
</reference>
<dbReference type="PRINTS" id="PR00360">
    <property type="entry name" value="C2DOMAIN"/>
</dbReference>